<dbReference type="Proteomes" id="UP001434883">
    <property type="component" value="Unassembled WGS sequence"/>
</dbReference>
<evidence type="ECO:0000313" key="1">
    <source>
        <dbReference type="EMBL" id="MEQ2203695.1"/>
    </source>
</evidence>
<evidence type="ECO:0000313" key="2">
    <source>
        <dbReference type="Proteomes" id="UP001434883"/>
    </source>
</evidence>
<organism evidence="1 2">
    <name type="scientific">Xenoophorus captivus</name>
    <dbReference type="NCBI Taxonomy" id="1517983"/>
    <lineage>
        <taxon>Eukaryota</taxon>
        <taxon>Metazoa</taxon>
        <taxon>Chordata</taxon>
        <taxon>Craniata</taxon>
        <taxon>Vertebrata</taxon>
        <taxon>Euteleostomi</taxon>
        <taxon>Actinopterygii</taxon>
        <taxon>Neopterygii</taxon>
        <taxon>Teleostei</taxon>
        <taxon>Neoteleostei</taxon>
        <taxon>Acanthomorphata</taxon>
        <taxon>Ovalentaria</taxon>
        <taxon>Atherinomorphae</taxon>
        <taxon>Cyprinodontiformes</taxon>
        <taxon>Goodeidae</taxon>
        <taxon>Xenoophorus</taxon>
    </lineage>
</organism>
<proteinExistence type="predicted"/>
<comment type="caution">
    <text evidence="1">The sequence shown here is derived from an EMBL/GenBank/DDBJ whole genome shotgun (WGS) entry which is preliminary data.</text>
</comment>
<sequence length="52" mass="5553">GPLFVAYPSRFIFCFSGYFWCQVSEGDMTSLTNGVQSAATAASLVPGHEGFT</sequence>
<keyword evidence="2" id="KW-1185">Reference proteome</keyword>
<protein>
    <submittedName>
        <fullName evidence="1">Uncharacterized protein</fullName>
    </submittedName>
</protein>
<feature type="non-terminal residue" evidence="1">
    <location>
        <position position="52"/>
    </location>
</feature>
<dbReference type="EMBL" id="JAHRIN010034844">
    <property type="protein sequence ID" value="MEQ2203695.1"/>
    <property type="molecule type" value="Genomic_DNA"/>
</dbReference>
<feature type="non-terminal residue" evidence="1">
    <location>
        <position position="1"/>
    </location>
</feature>
<accession>A0ABV0R6F2</accession>
<reference evidence="1 2" key="1">
    <citation type="submission" date="2021-06" db="EMBL/GenBank/DDBJ databases">
        <authorList>
            <person name="Palmer J.M."/>
        </authorList>
    </citation>
    <scope>NUCLEOTIDE SEQUENCE [LARGE SCALE GENOMIC DNA]</scope>
    <source>
        <strain evidence="1 2">XC_2019</strain>
        <tissue evidence="1">Muscle</tissue>
    </source>
</reference>
<gene>
    <name evidence="1" type="ORF">XENOCAPTIV_002343</name>
</gene>
<name>A0ABV0R6F2_9TELE</name>